<gene>
    <name evidence="1" type="ORF">AVEN_226742_1</name>
</gene>
<sequence length="125" mass="14584">MLTNVFRDQSLSSSNTLERMHGLFVENITESLLVETVLLINGLRICLHCDNQLQFLWRKLNIIHQMNGNEIWFRVVAGFLMWCDMLINGGTHLQMIQKESMEVYQLRGLMLSKILQSFTLLLENV</sequence>
<dbReference type="AlphaFoldDB" id="A0A4Y2VUF9"/>
<evidence type="ECO:0000313" key="1">
    <source>
        <dbReference type="EMBL" id="GBO27417.1"/>
    </source>
</evidence>
<accession>A0A4Y2VUF9</accession>
<comment type="caution">
    <text evidence="1">The sequence shown here is derived from an EMBL/GenBank/DDBJ whole genome shotgun (WGS) entry which is preliminary data.</text>
</comment>
<dbReference type="Proteomes" id="UP000499080">
    <property type="component" value="Unassembled WGS sequence"/>
</dbReference>
<protein>
    <submittedName>
        <fullName evidence="1">Uncharacterized protein</fullName>
    </submittedName>
</protein>
<proteinExistence type="predicted"/>
<evidence type="ECO:0000313" key="2">
    <source>
        <dbReference type="Proteomes" id="UP000499080"/>
    </source>
</evidence>
<reference evidence="1 2" key="1">
    <citation type="journal article" date="2019" name="Sci. Rep.">
        <title>Orb-weaving spider Araneus ventricosus genome elucidates the spidroin gene catalogue.</title>
        <authorList>
            <person name="Kono N."/>
            <person name="Nakamura H."/>
            <person name="Ohtoshi R."/>
            <person name="Moran D.A.P."/>
            <person name="Shinohara A."/>
            <person name="Yoshida Y."/>
            <person name="Fujiwara M."/>
            <person name="Mori M."/>
            <person name="Tomita M."/>
            <person name="Arakawa K."/>
        </authorList>
    </citation>
    <scope>NUCLEOTIDE SEQUENCE [LARGE SCALE GENOMIC DNA]</scope>
</reference>
<keyword evidence="2" id="KW-1185">Reference proteome</keyword>
<organism evidence="1 2">
    <name type="scientific">Araneus ventricosus</name>
    <name type="common">Orbweaver spider</name>
    <name type="synonym">Epeira ventricosa</name>
    <dbReference type="NCBI Taxonomy" id="182803"/>
    <lineage>
        <taxon>Eukaryota</taxon>
        <taxon>Metazoa</taxon>
        <taxon>Ecdysozoa</taxon>
        <taxon>Arthropoda</taxon>
        <taxon>Chelicerata</taxon>
        <taxon>Arachnida</taxon>
        <taxon>Araneae</taxon>
        <taxon>Araneomorphae</taxon>
        <taxon>Entelegynae</taxon>
        <taxon>Araneoidea</taxon>
        <taxon>Araneidae</taxon>
        <taxon>Araneus</taxon>
    </lineage>
</organism>
<name>A0A4Y2VUF9_ARAVE</name>
<dbReference type="EMBL" id="BGPR01050422">
    <property type="protein sequence ID" value="GBO27417.1"/>
    <property type="molecule type" value="Genomic_DNA"/>
</dbReference>